<feature type="transmembrane region" description="Helical" evidence="7">
    <location>
        <begin position="109"/>
        <end position="133"/>
    </location>
</feature>
<evidence type="ECO:0000256" key="7">
    <source>
        <dbReference type="RuleBase" id="RU363032"/>
    </source>
</evidence>
<name>A0A412AZP8_9FIRM</name>
<gene>
    <name evidence="9" type="ORF">DWY99_02415</name>
</gene>
<dbReference type="GO" id="GO:0005886">
    <property type="term" value="C:plasma membrane"/>
    <property type="evidence" value="ECO:0007669"/>
    <property type="project" value="UniProtKB-SubCell"/>
</dbReference>
<keyword evidence="4 7" id="KW-0812">Transmembrane</keyword>
<dbReference type="PANTHER" id="PTHR32243">
    <property type="entry name" value="MALTOSE TRANSPORT SYSTEM PERMEASE-RELATED"/>
    <property type="match status" value="1"/>
</dbReference>
<keyword evidence="6 7" id="KW-0472">Membrane</keyword>
<evidence type="ECO:0000259" key="8">
    <source>
        <dbReference type="PROSITE" id="PS50928"/>
    </source>
</evidence>
<dbReference type="InterPro" id="IPR000515">
    <property type="entry name" value="MetI-like"/>
</dbReference>
<accession>A0A412AZP8</accession>
<evidence type="ECO:0000313" key="9">
    <source>
        <dbReference type="EMBL" id="RGQ43666.1"/>
    </source>
</evidence>
<feature type="transmembrane region" description="Helical" evidence="7">
    <location>
        <begin position="75"/>
        <end position="97"/>
    </location>
</feature>
<evidence type="ECO:0000256" key="4">
    <source>
        <dbReference type="ARBA" id="ARBA00022692"/>
    </source>
</evidence>
<evidence type="ECO:0000256" key="6">
    <source>
        <dbReference type="ARBA" id="ARBA00023136"/>
    </source>
</evidence>
<keyword evidence="2 7" id="KW-0813">Transport</keyword>
<organism evidence="9 10">
    <name type="scientific">[Clostridium] leptum</name>
    <dbReference type="NCBI Taxonomy" id="1535"/>
    <lineage>
        <taxon>Bacteria</taxon>
        <taxon>Bacillati</taxon>
        <taxon>Bacillota</taxon>
        <taxon>Clostridia</taxon>
        <taxon>Eubacteriales</taxon>
        <taxon>Oscillospiraceae</taxon>
        <taxon>Oscillospiraceae incertae sedis</taxon>
    </lineage>
</organism>
<comment type="subcellular location">
    <subcellularLocation>
        <location evidence="1 7">Cell membrane</location>
        <topology evidence="1 7">Multi-pass membrane protein</topology>
    </subcellularLocation>
</comment>
<evidence type="ECO:0000313" key="10">
    <source>
        <dbReference type="Proteomes" id="UP000284751"/>
    </source>
</evidence>
<evidence type="ECO:0000256" key="1">
    <source>
        <dbReference type="ARBA" id="ARBA00004651"/>
    </source>
</evidence>
<dbReference type="Pfam" id="PF00528">
    <property type="entry name" value="BPD_transp_1"/>
    <property type="match status" value="1"/>
</dbReference>
<dbReference type="InterPro" id="IPR050901">
    <property type="entry name" value="BP-dep_ABC_trans_perm"/>
</dbReference>
<dbReference type="GO" id="GO:0055085">
    <property type="term" value="P:transmembrane transport"/>
    <property type="evidence" value="ECO:0007669"/>
    <property type="project" value="InterPro"/>
</dbReference>
<dbReference type="Gene3D" id="1.10.3720.10">
    <property type="entry name" value="MetI-like"/>
    <property type="match status" value="1"/>
</dbReference>
<feature type="transmembrane region" description="Helical" evidence="7">
    <location>
        <begin position="12"/>
        <end position="34"/>
    </location>
</feature>
<protein>
    <submittedName>
        <fullName evidence="9">Carbohydrate ABC transporter permease</fullName>
    </submittedName>
</protein>
<dbReference type="SUPFAM" id="SSF161098">
    <property type="entry name" value="MetI-like"/>
    <property type="match status" value="1"/>
</dbReference>
<evidence type="ECO:0000256" key="5">
    <source>
        <dbReference type="ARBA" id="ARBA00022989"/>
    </source>
</evidence>
<comment type="caution">
    <text evidence="9">The sequence shown here is derived from an EMBL/GenBank/DDBJ whole genome shotgun (WGS) entry which is preliminary data.</text>
</comment>
<proteinExistence type="inferred from homology"/>
<dbReference type="PROSITE" id="PS50928">
    <property type="entry name" value="ABC_TM1"/>
    <property type="match status" value="1"/>
</dbReference>
<feature type="transmembrane region" description="Helical" evidence="7">
    <location>
        <begin position="139"/>
        <end position="162"/>
    </location>
</feature>
<reference evidence="9 10" key="1">
    <citation type="submission" date="2018-08" db="EMBL/GenBank/DDBJ databases">
        <title>A genome reference for cultivated species of the human gut microbiota.</title>
        <authorList>
            <person name="Zou Y."/>
            <person name="Xue W."/>
            <person name="Luo G."/>
        </authorList>
    </citation>
    <scope>NUCLEOTIDE SEQUENCE [LARGE SCALE GENOMIC DNA]</scope>
    <source>
        <strain evidence="9 10">AF28-26</strain>
    </source>
</reference>
<dbReference type="PANTHER" id="PTHR32243:SF18">
    <property type="entry name" value="INNER MEMBRANE ABC TRANSPORTER PERMEASE PROTEIN YCJP"/>
    <property type="match status" value="1"/>
</dbReference>
<keyword evidence="5 7" id="KW-1133">Transmembrane helix</keyword>
<dbReference type="EMBL" id="QRTC01000005">
    <property type="protein sequence ID" value="RGQ43666.1"/>
    <property type="molecule type" value="Genomic_DNA"/>
</dbReference>
<feature type="domain" description="ABC transmembrane type-1" evidence="8">
    <location>
        <begin position="71"/>
        <end position="262"/>
    </location>
</feature>
<dbReference type="Proteomes" id="UP000284751">
    <property type="component" value="Unassembled WGS sequence"/>
</dbReference>
<feature type="transmembrane region" description="Helical" evidence="7">
    <location>
        <begin position="183"/>
        <end position="205"/>
    </location>
</feature>
<evidence type="ECO:0000256" key="3">
    <source>
        <dbReference type="ARBA" id="ARBA00022475"/>
    </source>
</evidence>
<dbReference type="AlphaFoldDB" id="A0A412AZP8"/>
<sequence length="277" mass="30734">MNGKARSAIGKTATYVTLVIIILVLNLPFLSMLGTALKPSKEAMTVELFPSNPTFENFVNIFTNTNFPRYLLNSFIVAVVAMVLCTVFAATAGYVIARKSTFFFRSYGVTLLLLQMFPTILLLLPLFLIFKSLGLVNTIYALIITYTAMNLPFSIWLVRSFFSTIPTDLEEAARIDGCSQFKTFYKIILPLALPGLATVAIFTFVNSWNDYLMASLFLRSDDIYTLTVGLHSFINQHSFQWSNLMSASTVSVLPTVLFLVIAQKYLIQGLSAGATKG</sequence>
<feature type="transmembrane region" description="Helical" evidence="7">
    <location>
        <begin position="241"/>
        <end position="262"/>
    </location>
</feature>
<dbReference type="CDD" id="cd06261">
    <property type="entry name" value="TM_PBP2"/>
    <property type="match status" value="1"/>
</dbReference>
<dbReference type="InterPro" id="IPR035906">
    <property type="entry name" value="MetI-like_sf"/>
</dbReference>
<evidence type="ECO:0000256" key="2">
    <source>
        <dbReference type="ARBA" id="ARBA00022448"/>
    </source>
</evidence>
<keyword evidence="3" id="KW-1003">Cell membrane</keyword>
<comment type="similarity">
    <text evidence="7">Belongs to the binding-protein-dependent transport system permease family.</text>
</comment>